<dbReference type="EMBL" id="CDNC01000046">
    <property type="protein sequence ID" value="CEM62899.1"/>
    <property type="molecule type" value="Genomic_DNA"/>
</dbReference>
<dbReference type="AlphaFoldDB" id="A0A0B7GW52"/>
<evidence type="ECO:0000313" key="2">
    <source>
        <dbReference type="Proteomes" id="UP000042527"/>
    </source>
</evidence>
<protein>
    <submittedName>
        <fullName evidence="1">Uncharacterized protein</fullName>
    </submittedName>
</protein>
<dbReference type="Proteomes" id="UP000042527">
    <property type="component" value="Unassembled WGS sequence"/>
</dbReference>
<evidence type="ECO:0000313" key="1">
    <source>
        <dbReference type="EMBL" id="CEM62899.1"/>
    </source>
</evidence>
<proteinExistence type="predicted"/>
<sequence>MPKRRQIINALPYGKFTHRCQTQNGHGRPWFHADGLVFDKDVKN</sequence>
<accession>A0A0B7GW52</accession>
<keyword evidence="2" id="KW-1185">Reference proteome</keyword>
<name>A0A0B7GW52_TREPH</name>
<gene>
    <name evidence="1" type="ORF">TPHV1_500007</name>
</gene>
<organism evidence="1 2">
    <name type="scientific">Treponema phagedenis</name>
    <dbReference type="NCBI Taxonomy" id="162"/>
    <lineage>
        <taxon>Bacteria</taxon>
        <taxon>Pseudomonadati</taxon>
        <taxon>Spirochaetota</taxon>
        <taxon>Spirochaetia</taxon>
        <taxon>Spirochaetales</taxon>
        <taxon>Treponemataceae</taxon>
        <taxon>Treponema</taxon>
    </lineage>
</organism>
<reference evidence="2" key="1">
    <citation type="submission" date="2015-01" db="EMBL/GenBank/DDBJ databases">
        <authorList>
            <person name="Manzoor Shahid"/>
            <person name="Zubair Saima"/>
        </authorList>
    </citation>
    <scope>NUCLEOTIDE SEQUENCE [LARGE SCALE GENOMIC DNA]</scope>
    <source>
        <strain evidence="2">V1</strain>
    </source>
</reference>